<feature type="transmembrane region" description="Helical" evidence="1">
    <location>
        <begin position="167"/>
        <end position="200"/>
    </location>
</feature>
<reference evidence="3" key="1">
    <citation type="submission" date="2018-05" db="EMBL/GenBank/DDBJ databases">
        <authorList>
            <person name="Lanie J.A."/>
            <person name="Ng W.-L."/>
            <person name="Kazmierczak K.M."/>
            <person name="Andrzejewski T.M."/>
            <person name="Davidsen T.M."/>
            <person name="Wayne K.J."/>
            <person name="Tettelin H."/>
            <person name="Glass J.I."/>
            <person name="Rusch D."/>
            <person name="Podicherti R."/>
            <person name="Tsui H.-C.T."/>
            <person name="Winkler M.E."/>
        </authorList>
    </citation>
    <scope>NUCLEOTIDE SEQUENCE</scope>
</reference>
<dbReference type="Pfam" id="PF26626">
    <property type="entry name" value="DUF8201"/>
    <property type="match status" value="1"/>
</dbReference>
<evidence type="ECO:0000259" key="2">
    <source>
        <dbReference type="Pfam" id="PF26626"/>
    </source>
</evidence>
<feature type="transmembrane region" description="Helical" evidence="1">
    <location>
        <begin position="7"/>
        <end position="24"/>
    </location>
</feature>
<dbReference type="InterPro" id="IPR058514">
    <property type="entry name" value="DUF8201"/>
</dbReference>
<feature type="transmembrane region" description="Helical" evidence="1">
    <location>
        <begin position="212"/>
        <end position="229"/>
    </location>
</feature>
<dbReference type="EMBL" id="UINC01173082">
    <property type="protein sequence ID" value="SVD78490.1"/>
    <property type="molecule type" value="Genomic_DNA"/>
</dbReference>
<evidence type="ECO:0000256" key="1">
    <source>
        <dbReference type="SAM" id="Phobius"/>
    </source>
</evidence>
<feature type="transmembrane region" description="Helical" evidence="1">
    <location>
        <begin position="44"/>
        <end position="63"/>
    </location>
</feature>
<accession>A0A382Y5U5</accession>
<organism evidence="3">
    <name type="scientific">marine metagenome</name>
    <dbReference type="NCBI Taxonomy" id="408172"/>
    <lineage>
        <taxon>unclassified sequences</taxon>
        <taxon>metagenomes</taxon>
        <taxon>ecological metagenomes</taxon>
    </lineage>
</organism>
<feature type="transmembrane region" description="Helical" evidence="1">
    <location>
        <begin position="84"/>
        <end position="108"/>
    </location>
</feature>
<keyword evidence="1" id="KW-0472">Membrane</keyword>
<sequence>MKLRLNIKLLFPLSIQIIFLIWIANLGLGVLKYEPMYYIQKIRWAQQFYLIPGLGNLFVCYGLDSGHFLQLALLDSIPFISRSFWNFSGYLLSLGFLYFFVMPLFYLLNDKRRLLLSDIMKLLFTPILIHNCFYMHPGVGTDLPVFIFGSILAVEMFKIFFESEENLNIILICVFLGFSSKMSFLPTAALSIVALSVVYFRSIGNVFRKHKLTILLVILAFSLQIHRNIMLTGYPLYPFEHISVPVKWRMDK</sequence>
<proteinExistence type="predicted"/>
<gene>
    <name evidence="3" type="ORF">METZ01_LOCUS431344</name>
</gene>
<protein>
    <recommendedName>
        <fullName evidence="2">DUF8201 domain-containing protein</fullName>
    </recommendedName>
</protein>
<dbReference type="AlphaFoldDB" id="A0A382Y5U5"/>
<keyword evidence="1" id="KW-1133">Transmembrane helix</keyword>
<feature type="non-terminal residue" evidence="3">
    <location>
        <position position="252"/>
    </location>
</feature>
<keyword evidence="1" id="KW-0812">Transmembrane</keyword>
<name>A0A382Y5U5_9ZZZZ</name>
<feature type="domain" description="DUF8201" evidence="2">
    <location>
        <begin position="34"/>
        <end position="252"/>
    </location>
</feature>
<evidence type="ECO:0000313" key="3">
    <source>
        <dbReference type="EMBL" id="SVD78490.1"/>
    </source>
</evidence>